<evidence type="ECO:0000313" key="1">
    <source>
        <dbReference type="EMBL" id="OGY96828.1"/>
    </source>
</evidence>
<sequence>MNKKLGFAPILVVLIVVAALAAGVGLLQYTKNRSASISGGDAVLSGSGELCVSLDESACLSNNLCTAHYEHLEAPPGDGEGFINAEMYRRCSPKSAALPTCQKALFTYVRENRETKTKEECIDQKEAILTWKTYRNEQYGFEFQYPANNDFNEKSGLDWLNIAPFISLTVYPGTSILSSKDYPWEIMGKELISLQKNYDGYAEDLSTKNRSQCDGMGDCGQSFFNILKRKVADIPAIDYRQNSVGGADRSVIFERQGIVFQFYHAAWYPLPFDVDKMKEHAGEFIGYQSYQNFEQILFTFKFIK</sequence>
<accession>A0A1G2C610</accession>
<gene>
    <name evidence="1" type="ORF">A2122_00080</name>
</gene>
<evidence type="ECO:0000313" key="2">
    <source>
        <dbReference type="Proteomes" id="UP000176648"/>
    </source>
</evidence>
<dbReference type="AlphaFoldDB" id="A0A1G2C610"/>
<protein>
    <submittedName>
        <fullName evidence="1">Uncharacterized protein</fullName>
    </submittedName>
</protein>
<dbReference type="EMBL" id="MHKU01000020">
    <property type="protein sequence ID" value="OGY96828.1"/>
    <property type="molecule type" value="Genomic_DNA"/>
</dbReference>
<proteinExistence type="predicted"/>
<comment type="caution">
    <text evidence="1">The sequence shown here is derived from an EMBL/GenBank/DDBJ whole genome shotgun (WGS) entry which is preliminary data.</text>
</comment>
<dbReference type="Proteomes" id="UP000176648">
    <property type="component" value="Unassembled WGS sequence"/>
</dbReference>
<reference evidence="1 2" key="1">
    <citation type="journal article" date="2016" name="Nat. Commun.">
        <title>Thousands of microbial genomes shed light on interconnected biogeochemical processes in an aquifer system.</title>
        <authorList>
            <person name="Anantharaman K."/>
            <person name="Brown C.T."/>
            <person name="Hug L.A."/>
            <person name="Sharon I."/>
            <person name="Castelle C.J."/>
            <person name="Probst A.J."/>
            <person name="Thomas B.C."/>
            <person name="Singh A."/>
            <person name="Wilkins M.J."/>
            <person name="Karaoz U."/>
            <person name="Brodie E.L."/>
            <person name="Williams K.H."/>
            <person name="Hubbard S.S."/>
            <person name="Banfield J.F."/>
        </authorList>
    </citation>
    <scope>NUCLEOTIDE SEQUENCE [LARGE SCALE GENOMIC DNA]</scope>
</reference>
<organism evidence="1 2">
    <name type="scientific">Candidatus Liptonbacteria bacterium GWB1_49_6</name>
    <dbReference type="NCBI Taxonomy" id="1798644"/>
    <lineage>
        <taxon>Bacteria</taxon>
        <taxon>Candidatus Liptoniibacteriota</taxon>
    </lineage>
</organism>
<name>A0A1G2C610_9BACT</name>